<feature type="compositionally biased region" description="Polar residues" evidence="1">
    <location>
        <begin position="132"/>
        <end position="141"/>
    </location>
</feature>
<dbReference type="EMBL" id="JBHSKS010000005">
    <property type="protein sequence ID" value="MFC5191877.1"/>
    <property type="molecule type" value="Genomic_DNA"/>
</dbReference>
<dbReference type="Proteomes" id="UP001596163">
    <property type="component" value="Unassembled WGS sequence"/>
</dbReference>
<evidence type="ECO:0000256" key="1">
    <source>
        <dbReference type="SAM" id="MobiDB-lite"/>
    </source>
</evidence>
<reference evidence="3" key="1">
    <citation type="journal article" date="2019" name="Int. J. Syst. Evol. Microbiol.">
        <title>The Global Catalogue of Microorganisms (GCM) 10K type strain sequencing project: providing services to taxonomists for standard genome sequencing and annotation.</title>
        <authorList>
            <consortium name="The Broad Institute Genomics Platform"/>
            <consortium name="The Broad Institute Genome Sequencing Center for Infectious Disease"/>
            <person name="Wu L."/>
            <person name="Ma J."/>
        </authorList>
    </citation>
    <scope>NUCLEOTIDE SEQUENCE [LARGE SCALE GENOMIC DNA]</scope>
    <source>
        <strain evidence="3">CGMCC 1.7030</strain>
    </source>
</reference>
<sequence length="218" mass="25018">MKSTNFIQDFVKSSSILGRMNPKILPKSSTSSKKVELTILAYFESRGNVPDKVKLAKTLNFIIYQIKNGPGDSFGLDYDFLGLELYKRCKDKESVRIAIRLFHRVSILSIKPTQIDLALGIPIQRIKGFSKSSKVSKPSNTKIEKSRTKGQETIQNQLPGKFNYPYLKNYKPLESELSDDLKRKLQEWPSANSPKVFARIKAFDNSHHEWDEDPIHRK</sequence>
<evidence type="ECO:0000313" key="3">
    <source>
        <dbReference type="Proteomes" id="UP001596163"/>
    </source>
</evidence>
<keyword evidence="3" id="KW-1185">Reference proteome</keyword>
<name>A0ABW0BVF5_9BACT</name>
<evidence type="ECO:0000313" key="2">
    <source>
        <dbReference type="EMBL" id="MFC5191877.1"/>
    </source>
</evidence>
<proteinExistence type="predicted"/>
<gene>
    <name evidence="2" type="ORF">ACFPIK_08865</name>
</gene>
<organism evidence="2 3">
    <name type="scientific">Algoriphagus aquatilis</name>
    <dbReference type="NCBI Taxonomy" id="490186"/>
    <lineage>
        <taxon>Bacteria</taxon>
        <taxon>Pseudomonadati</taxon>
        <taxon>Bacteroidota</taxon>
        <taxon>Cytophagia</taxon>
        <taxon>Cytophagales</taxon>
        <taxon>Cyclobacteriaceae</taxon>
        <taxon>Algoriphagus</taxon>
    </lineage>
</organism>
<protein>
    <submittedName>
        <fullName evidence="2">Uncharacterized protein</fullName>
    </submittedName>
</protein>
<comment type="caution">
    <text evidence="2">The sequence shown here is derived from an EMBL/GenBank/DDBJ whole genome shotgun (WGS) entry which is preliminary data.</text>
</comment>
<dbReference type="RefSeq" id="WP_377914333.1">
    <property type="nucleotide sequence ID" value="NZ_JBHSKS010000005.1"/>
</dbReference>
<feature type="region of interest" description="Disordered" evidence="1">
    <location>
        <begin position="132"/>
        <end position="154"/>
    </location>
</feature>
<accession>A0ABW0BVF5</accession>